<dbReference type="InterPro" id="IPR012337">
    <property type="entry name" value="RNaseH-like_sf"/>
</dbReference>
<dbReference type="GeneID" id="106816352"/>
<dbReference type="PANTHER" id="PTHR47331">
    <property type="entry name" value="PHD-TYPE DOMAIN-CONTAINING PROTEIN"/>
    <property type="match status" value="1"/>
</dbReference>
<name>A0ABM1EW45_PRICU</name>
<gene>
    <name evidence="3" type="primary">LOC106816352</name>
</gene>
<sequence>METLRAMGSIGEIDTQRGLVKIVDRLPFHLQTRWRGQAVNAYEATGHYPDIVSLVDFVVRAAREANDPVFGYVSEARNNGRKEVEVRQGSSFAVVGVGTDSGRYSSRDNQSNRFTNVTCPMCHAGHTLFGCSRFKAKNPDERLKFSRDNRLCDNCLKPGHFASRCLLQRHYQLAVPFKSPSPDLANNLFVARRRLDLLGKKLSKNSDLYDRYRNGMEDLLVKGFAEKVQDEGINTSSGKTWYIPHHAVINPNKEKLRIVFDCAAQLNGKSLNSEVYQGPDFTNKLVGVLSRFRQSEVALMADVEAMYHQSVDDSERAIHLVNQLSALLSRGGFRLTKWMCNNRIVIESIPQEERAKTVKDLNLDEQVLPTERALGVTWNAESDKLGYRIKMKEKPLTRRGILSVVSSIFDPLGLASPVVLPAKNFQDLCRRQAGWDEPITENEQRRWEAWVKGINNLEQFSVDRCIKPKGFGQVISCQLHHFCDASESGYGAVSYVRQVTHEGKVHCCILMAKARLSPKSMMTIPRLELLAAVEAVKLSKILQRELEIKIDSTTFWTDSMLVLQYICNESRRFKTFVANRVALIRESTDPSQWRHVDTEQNPADDASRGLTAAEIIASRRWTRGPDFLWQNEMTWETTVDLAVDLNESDSELKKAQTFAVTVGTVEHGLDRLMSQYSSWEQLRRAVAWFLRLRKRLLRKGKGDDAIDNERGNLSVAEIKDAELSLVRYTQSIAYRHEINMLRNGKELQKSSRLYQLEPHLNADGTLRTGGRLGDAPIPEVQKHQHIIPCDSVIAKLLIQHSHELSGHSGREYTLALLRQQFWLTKARITVTRILAECRHCRRRKASPALQRMADLPMDRVTPYEPAFTYVGVDYFGPFMVKRGRSEVKRYGCLFTCLIIRAIHIEVSFSLDTDSFINALQRFISRRGKPKRIRSDNGTNFTAGEKELREAIDKWNQDKIDRYLVQKGIEWQFNPAAASHMGGVWERQIRTVRKVLNSTVHEQTVGDEELMTLMCLVESIVNGRPMTTISDDVRDLEPLTANHLLLLRPGVTLPCGVFVERDIYRKKWRQVQYLADLFWKRWVSEYLPTLRRRSKWTEPQENIKVGDIVLVADSSTPRNLWPLARVMQVYPGKDGLVRSATVKTRTAALSRPIHKLCLLESVEDRQGD</sequence>
<dbReference type="InterPro" id="IPR008042">
    <property type="entry name" value="Retrotrans_Pao"/>
</dbReference>
<dbReference type="SUPFAM" id="SSF53098">
    <property type="entry name" value="Ribonuclease H-like"/>
    <property type="match status" value="1"/>
</dbReference>
<dbReference type="SUPFAM" id="SSF56672">
    <property type="entry name" value="DNA/RNA polymerases"/>
    <property type="match status" value="1"/>
</dbReference>
<evidence type="ECO:0000313" key="3">
    <source>
        <dbReference type="RefSeq" id="XP_014676416.1"/>
    </source>
</evidence>
<dbReference type="PROSITE" id="PS50994">
    <property type="entry name" value="INTEGRASE"/>
    <property type="match status" value="1"/>
</dbReference>
<dbReference type="Pfam" id="PF18701">
    <property type="entry name" value="DUF5641"/>
    <property type="match status" value="1"/>
</dbReference>
<evidence type="ECO:0000313" key="2">
    <source>
        <dbReference type="Proteomes" id="UP000695022"/>
    </source>
</evidence>
<dbReference type="Pfam" id="PF17921">
    <property type="entry name" value="Integrase_H2C2"/>
    <property type="match status" value="1"/>
</dbReference>
<dbReference type="InterPro" id="IPR040676">
    <property type="entry name" value="DUF5641"/>
</dbReference>
<dbReference type="Gene3D" id="3.30.420.10">
    <property type="entry name" value="Ribonuclease H-like superfamily/Ribonuclease H"/>
    <property type="match status" value="1"/>
</dbReference>
<protein>
    <submittedName>
        <fullName evidence="3">Uncharacterized protein LOC106816352</fullName>
    </submittedName>
</protein>
<accession>A0ABM1EW45</accession>
<dbReference type="PANTHER" id="PTHR47331:SF1">
    <property type="entry name" value="GAG-LIKE PROTEIN"/>
    <property type="match status" value="1"/>
</dbReference>
<dbReference type="Gene3D" id="1.10.340.70">
    <property type="match status" value="1"/>
</dbReference>
<organism evidence="2 3">
    <name type="scientific">Priapulus caudatus</name>
    <name type="common">Priapulid worm</name>
    <dbReference type="NCBI Taxonomy" id="37621"/>
    <lineage>
        <taxon>Eukaryota</taxon>
        <taxon>Metazoa</taxon>
        <taxon>Ecdysozoa</taxon>
        <taxon>Scalidophora</taxon>
        <taxon>Priapulida</taxon>
        <taxon>Priapulimorpha</taxon>
        <taxon>Priapulimorphida</taxon>
        <taxon>Priapulidae</taxon>
        <taxon>Priapulus</taxon>
    </lineage>
</organism>
<feature type="domain" description="Integrase catalytic" evidence="1">
    <location>
        <begin position="861"/>
        <end position="1045"/>
    </location>
</feature>
<dbReference type="InterPro" id="IPR036397">
    <property type="entry name" value="RNaseH_sf"/>
</dbReference>
<evidence type="ECO:0000259" key="1">
    <source>
        <dbReference type="PROSITE" id="PS50994"/>
    </source>
</evidence>
<proteinExistence type="predicted"/>
<dbReference type="Pfam" id="PF05380">
    <property type="entry name" value="Peptidase_A17"/>
    <property type="match status" value="1"/>
</dbReference>
<dbReference type="InterPro" id="IPR043502">
    <property type="entry name" value="DNA/RNA_pol_sf"/>
</dbReference>
<keyword evidence="2" id="KW-1185">Reference proteome</keyword>
<dbReference type="InterPro" id="IPR001584">
    <property type="entry name" value="Integrase_cat-core"/>
</dbReference>
<dbReference type="InterPro" id="IPR041588">
    <property type="entry name" value="Integrase_H2C2"/>
</dbReference>
<dbReference type="RefSeq" id="XP_014676416.1">
    <property type="nucleotide sequence ID" value="XM_014820930.1"/>
</dbReference>
<dbReference type="Proteomes" id="UP000695022">
    <property type="component" value="Unplaced"/>
</dbReference>
<reference evidence="3" key="1">
    <citation type="submission" date="2025-08" db="UniProtKB">
        <authorList>
            <consortium name="RefSeq"/>
        </authorList>
    </citation>
    <scope>IDENTIFICATION</scope>
</reference>